<organism evidence="7">
    <name type="scientific">Oppiella nova</name>
    <dbReference type="NCBI Taxonomy" id="334625"/>
    <lineage>
        <taxon>Eukaryota</taxon>
        <taxon>Metazoa</taxon>
        <taxon>Ecdysozoa</taxon>
        <taxon>Arthropoda</taxon>
        <taxon>Chelicerata</taxon>
        <taxon>Arachnida</taxon>
        <taxon>Acari</taxon>
        <taxon>Acariformes</taxon>
        <taxon>Sarcoptiformes</taxon>
        <taxon>Oribatida</taxon>
        <taxon>Brachypylina</taxon>
        <taxon>Oppioidea</taxon>
        <taxon>Oppiidae</taxon>
        <taxon>Oppiella</taxon>
    </lineage>
</organism>
<evidence type="ECO:0000256" key="1">
    <source>
        <dbReference type="ARBA" id="ARBA00004613"/>
    </source>
</evidence>
<dbReference type="PANTHER" id="PTHR10105:SF2">
    <property type="entry name" value="AGAP003297-PA"/>
    <property type="match status" value="1"/>
</dbReference>
<evidence type="ECO:0000313" key="8">
    <source>
        <dbReference type="Proteomes" id="UP000728032"/>
    </source>
</evidence>
<accession>A0A7R9ML21</accession>
<evidence type="ECO:0000256" key="3">
    <source>
        <dbReference type="ARBA" id="ARBA00022729"/>
    </source>
</evidence>
<proteinExistence type="predicted"/>
<dbReference type="InterPro" id="IPR007671">
    <property type="entry name" value="Selenoprotein-P_N"/>
</dbReference>
<sequence length="254" mass="28101">ESKVRRFLKKSGLKDIHFILINSKDLDAKQKLKDLTQKVSFGVYQENGNELVWNALDGGKDDMFIYDRCGLLTYYIPFPLSIIHAQQPILQAALLSTYFDNPCGESCDSIPSDTSPINTTLIMDSVNITTESSLSSGSDPLNNTSFNVTFDETFPEGLNESKVFESNVTTIDLRDENVIVFETTEASDSVVVEDGSGSGSGDAPIEEVLEISTESIGMTNGSNSSLKEEEWKTLEMINGKDNRSDKDIFDDIYN</sequence>
<dbReference type="AlphaFoldDB" id="A0A7R9ML21"/>
<evidence type="ECO:0000259" key="6">
    <source>
        <dbReference type="Pfam" id="PF04592"/>
    </source>
</evidence>
<keyword evidence="4" id="KW-0712">Selenocysteine</keyword>
<evidence type="ECO:0000256" key="5">
    <source>
        <dbReference type="ARBA" id="ARBA00023180"/>
    </source>
</evidence>
<reference evidence="7" key="1">
    <citation type="submission" date="2020-11" db="EMBL/GenBank/DDBJ databases">
        <authorList>
            <person name="Tran Van P."/>
        </authorList>
    </citation>
    <scope>NUCLEOTIDE SEQUENCE</scope>
</reference>
<keyword evidence="2" id="KW-0964">Secreted</keyword>
<dbReference type="EMBL" id="OC939848">
    <property type="protein sequence ID" value="CAD7661776.1"/>
    <property type="molecule type" value="Genomic_DNA"/>
</dbReference>
<feature type="non-terminal residue" evidence="7">
    <location>
        <position position="254"/>
    </location>
</feature>
<dbReference type="GO" id="GO:0001887">
    <property type="term" value="P:selenium compound metabolic process"/>
    <property type="evidence" value="ECO:0007669"/>
    <property type="project" value="TreeGrafter"/>
</dbReference>
<dbReference type="EMBL" id="CAJPVJ010025023">
    <property type="protein sequence ID" value="CAG2178912.1"/>
    <property type="molecule type" value="Genomic_DNA"/>
</dbReference>
<keyword evidence="3" id="KW-0732">Signal</keyword>
<keyword evidence="8" id="KW-1185">Reference proteome</keyword>
<dbReference type="GO" id="GO:0005576">
    <property type="term" value="C:extracellular region"/>
    <property type="evidence" value="ECO:0007669"/>
    <property type="project" value="UniProtKB-SubCell"/>
</dbReference>
<dbReference type="GO" id="GO:0008430">
    <property type="term" value="F:selenium binding"/>
    <property type="evidence" value="ECO:0007669"/>
    <property type="project" value="InterPro"/>
</dbReference>
<dbReference type="Pfam" id="PF04592">
    <property type="entry name" value="SelP_N"/>
    <property type="match status" value="1"/>
</dbReference>
<gene>
    <name evidence="7" type="ORF">ONB1V03_LOCUS18336</name>
</gene>
<evidence type="ECO:0000256" key="2">
    <source>
        <dbReference type="ARBA" id="ARBA00022525"/>
    </source>
</evidence>
<protein>
    <recommendedName>
        <fullName evidence="6">Selenoprotein P N-terminal domain-containing protein</fullName>
    </recommendedName>
</protein>
<feature type="domain" description="Selenoprotein P N-terminal" evidence="6">
    <location>
        <begin position="4"/>
        <end position="112"/>
    </location>
</feature>
<evidence type="ECO:0000313" key="7">
    <source>
        <dbReference type="EMBL" id="CAD7661776.1"/>
    </source>
</evidence>
<dbReference type="OrthoDB" id="6134775at2759"/>
<dbReference type="PANTHER" id="PTHR10105">
    <property type="entry name" value="SELENOPROTEIN P"/>
    <property type="match status" value="1"/>
</dbReference>
<evidence type="ECO:0000256" key="4">
    <source>
        <dbReference type="ARBA" id="ARBA00022933"/>
    </source>
</evidence>
<keyword evidence="5" id="KW-0325">Glycoprotein</keyword>
<name>A0A7R9ML21_9ACAR</name>
<comment type="subcellular location">
    <subcellularLocation>
        <location evidence="1">Secreted</location>
    </subcellularLocation>
</comment>
<dbReference type="Proteomes" id="UP000728032">
    <property type="component" value="Unassembled WGS sequence"/>
</dbReference>
<feature type="non-terminal residue" evidence="7">
    <location>
        <position position="1"/>
    </location>
</feature>
<dbReference type="InterPro" id="IPR037941">
    <property type="entry name" value="SeP"/>
</dbReference>